<evidence type="ECO:0000313" key="7">
    <source>
        <dbReference type="Proteomes" id="UP000625711"/>
    </source>
</evidence>
<keyword evidence="3" id="KW-1015">Disulfide bond</keyword>
<evidence type="ECO:0000259" key="5">
    <source>
        <dbReference type="PROSITE" id="PS50835"/>
    </source>
</evidence>
<evidence type="ECO:0000313" key="6">
    <source>
        <dbReference type="EMBL" id="KAF7279508.1"/>
    </source>
</evidence>
<proteinExistence type="predicted"/>
<dbReference type="Pfam" id="PF13927">
    <property type="entry name" value="Ig_3"/>
    <property type="match status" value="1"/>
</dbReference>
<reference evidence="6" key="1">
    <citation type="submission" date="2020-08" db="EMBL/GenBank/DDBJ databases">
        <title>Genome sequencing and assembly of the red palm weevil Rhynchophorus ferrugineus.</title>
        <authorList>
            <person name="Dias G.B."/>
            <person name="Bergman C.M."/>
            <person name="Manee M."/>
        </authorList>
    </citation>
    <scope>NUCLEOTIDE SEQUENCE</scope>
    <source>
        <strain evidence="6">AA-2017</strain>
        <tissue evidence="6">Whole larva</tissue>
    </source>
</reference>
<dbReference type="SMART" id="SM00409">
    <property type="entry name" value="IG"/>
    <property type="match status" value="1"/>
</dbReference>
<dbReference type="Proteomes" id="UP000625711">
    <property type="component" value="Unassembled WGS sequence"/>
</dbReference>
<keyword evidence="2" id="KW-0472">Membrane</keyword>
<accession>A0A834MD88</accession>
<dbReference type="InterPro" id="IPR013783">
    <property type="entry name" value="Ig-like_fold"/>
</dbReference>
<dbReference type="PROSITE" id="PS50835">
    <property type="entry name" value="IG_LIKE"/>
    <property type="match status" value="1"/>
</dbReference>
<dbReference type="GO" id="GO:0016020">
    <property type="term" value="C:membrane"/>
    <property type="evidence" value="ECO:0007669"/>
    <property type="project" value="UniProtKB-SubCell"/>
</dbReference>
<dbReference type="CDD" id="cd00096">
    <property type="entry name" value="Ig"/>
    <property type="match status" value="1"/>
</dbReference>
<evidence type="ECO:0000256" key="2">
    <source>
        <dbReference type="ARBA" id="ARBA00023136"/>
    </source>
</evidence>
<keyword evidence="7" id="KW-1185">Reference proteome</keyword>
<dbReference type="InterPro" id="IPR013162">
    <property type="entry name" value="CD80_C2-set"/>
</dbReference>
<sequence>MNSPFCRLLLGGFFFLLLRAPRPPHVDISGLTPPPPARRARASRIIKLPAGRPVSGLLLPCPDVPGFPTSSSALRDVIIKVPEAAVRGRDATLECSFDLEGESLYSLKWYHNGHEFYRYTPSERTPVRVYPENGININEQESTERQIVLHNVSREMSGQFSCEVTADKPSFFMAMQTEELRVVDLPKKDPYLSGFKHRYYLMEDKTFHANCTSEDSYPAVNITWYINDIPIRPPHVRKHQFHRGDLLVVVSSLRHHLTKKFVSNGSMRVKCTANLYDVYVRSTEVDISLFKKRRKNHHPDYFPLSTAPPPRTEDLSYDFSDYSTRESTNTILSFFSSAPTPKSLKILIAFLSVTMCIRNSR</sequence>
<comment type="caution">
    <text evidence="6">The sequence shown here is derived from an EMBL/GenBank/DDBJ whole genome shotgun (WGS) entry which is preliminary data.</text>
</comment>
<dbReference type="Pfam" id="PF08205">
    <property type="entry name" value="C2-set_2"/>
    <property type="match status" value="1"/>
</dbReference>
<feature type="signal peptide" evidence="4">
    <location>
        <begin position="1"/>
        <end position="20"/>
    </location>
</feature>
<dbReference type="FunFam" id="2.60.40.10:FF:000437">
    <property type="entry name" value="Beat-IIIc, isoform A"/>
    <property type="match status" value="1"/>
</dbReference>
<dbReference type="PANTHER" id="PTHR21261:SF8">
    <property type="entry name" value="BEATEN PATH IA, ISOFORM B-RELATED"/>
    <property type="match status" value="1"/>
</dbReference>
<dbReference type="InterPro" id="IPR003599">
    <property type="entry name" value="Ig_sub"/>
</dbReference>
<protein>
    <recommendedName>
        <fullName evidence="5">Ig-like domain-containing protein</fullName>
    </recommendedName>
</protein>
<evidence type="ECO:0000256" key="1">
    <source>
        <dbReference type="ARBA" id="ARBA00004167"/>
    </source>
</evidence>
<name>A0A834MD88_RHYFE</name>
<dbReference type="InterPro" id="IPR007110">
    <property type="entry name" value="Ig-like_dom"/>
</dbReference>
<dbReference type="AlphaFoldDB" id="A0A834MD88"/>
<dbReference type="PANTHER" id="PTHR21261">
    <property type="entry name" value="BEAT PROTEIN"/>
    <property type="match status" value="1"/>
</dbReference>
<dbReference type="Gene3D" id="2.60.40.10">
    <property type="entry name" value="Immunoglobulins"/>
    <property type="match status" value="2"/>
</dbReference>
<evidence type="ECO:0000256" key="3">
    <source>
        <dbReference type="ARBA" id="ARBA00023157"/>
    </source>
</evidence>
<evidence type="ECO:0000256" key="4">
    <source>
        <dbReference type="SAM" id="SignalP"/>
    </source>
</evidence>
<dbReference type="OrthoDB" id="6419989at2759"/>
<dbReference type="InterPro" id="IPR036179">
    <property type="entry name" value="Ig-like_dom_sf"/>
</dbReference>
<dbReference type="SUPFAM" id="SSF48726">
    <property type="entry name" value="Immunoglobulin"/>
    <property type="match status" value="2"/>
</dbReference>
<keyword evidence="4" id="KW-0732">Signal</keyword>
<organism evidence="6 7">
    <name type="scientific">Rhynchophorus ferrugineus</name>
    <name type="common">Red palm weevil</name>
    <name type="synonym">Curculio ferrugineus</name>
    <dbReference type="NCBI Taxonomy" id="354439"/>
    <lineage>
        <taxon>Eukaryota</taxon>
        <taxon>Metazoa</taxon>
        <taxon>Ecdysozoa</taxon>
        <taxon>Arthropoda</taxon>
        <taxon>Hexapoda</taxon>
        <taxon>Insecta</taxon>
        <taxon>Pterygota</taxon>
        <taxon>Neoptera</taxon>
        <taxon>Endopterygota</taxon>
        <taxon>Coleoptera</taxon>
        <taxon>Polyphaga</taxon>
        <taxon>Cucujiformia</taxon>
        <taxon>Curculionidae</taxon>
        <taxon>Dryophthorinae</taxon>
        <taxon>Rhynchophorus</taxon>
    </lineage>
</organism>
<dbReference type="EMBL" id="JAACXV010000358">
    <property type="protein sequence ID" value="KAF7279508.1"/>
    <property type="molecule type" value="Genomic_DNA"/>
</dbReference>
<comment type="subcellular location">
    <subcellularLocation>
        <location evidence="1">Membrane</location>
        <topology evidence="1">Single-pass membrane protein</topology>
    </subcellularLocation>
</comment>
<feature type="chain" id="PRO_5032934434" description="Ig-like domain-containing protein" evidence="4">
    <location>
        <begin position="21"/>
        <end position="361"/>
    </location>
</feature>
<feature type="domain" description="Ig-like" evidence="5">
    <location>
        <begin position="68"/>
        <end position="172"/>
    </location>
</feature>
<gene>
    <name evidence="6" type="ORF">GWI33_007090</name>
</gene>